<protein>
    <recommendedName>
        <fullName evidence="3">PH domain-containing protein</fullName>
    </recommendedName>
</protein>
<proteinExistence type="predicted"/>
<organism evidence="1 2">
    <name type="scientific">Alcaligenes faecalis</name>
    <dbReference type="NCBI Taxonomy" id="511"/>
    <lineage>
        <taxon>Bacteria</taxon>
        <taxon>Pseudomonadati</taxon>
        <taxon>Pseudomonadota</taxon>
        <taxon>Betaproteobacteria</taxon>
        <taxon>Burkholderiales</taxon>
        <taxon>Alcaligenaceae</taxon>
        <taxon>Alcaligenes</taxon>
    </lineage>
</organism>
<dbReference type="KEGG" id="afq:AFA_06760"/>
<dbReference type="RefSeq" id="WP_094196271.1">
    <property type="nucleotide sequence ID" value="NZ_CP021641.1"/>
</dbReference>
<accession>A0AB33CUJ0</accession>
<dbReference type="Proteomes" id="UP000214561">
    <property type="component" value="Chromosome"/>
</dbReference>
<dbReference type="AlphaFoldDB" id="A0AB33CUJ0"/>
<reference evidence="1 2" key="1">
    <citation type="submission" date="2017-05" db="EMBL/GenBank/DDBJ databases">
        <authorList>
            <person name="Qiu J.G."/>
            <person name="He J."/>
        </authorList>
    </citation>
    <scope>NUCLEOTIDE SEQUENCE [LARGE SCALE GENOMIC DNA]</scope>
    <source>
        <strain evidence="1 2">JQ135</strain>
    </source>
</reference>
<name>A0AB33CUJ0_ALCFA</name>
<dbReference type="EMBL" id="CP021641">
    <property type="protein sequence ID" value="ASR89170.1"/>
    <property type="molecule type" value="Genomic_DNA"/>
</dbReference>
<evidence type="ECO:0000313" key="1">
    <source>
        <dbReference type="EMBL" id="ASR89170.1"/>
    </source>
</evidence>
<evidence type="ECO:0008006" key="3">
    <source>
        <dbReference type="Google" id="ProtNLM"/>
    </source>
</evidence>
<evidence type="ECO:0000313" key="2">
    <source>
        <dbReference type="Proteomes" id="UP000214561"/>
    </source>
</evidence>
<sequence length="61" mass="6858">MNMVNFACEESATSRQEREYDKWLTKLSKIAGNQEDDGLAHSLWVDGCTPEEAAHELTETA</sequence>
<gene>
    <name evidence="1" type="ORF">AFA_06760</name>
</gene>